<feature type="compositionally biased region" description="Polar residues" evidence="1">
    <location>
        <begin position="15"/>
        <end position="24"/>
    </location>
</feature>
<comment type="caution">
    <text evidence="2">The sequence shown here is derived from an EMBL/GenBank/DDBJ whole genome shotgun (WGS) entry which is preliminary data.</text>
</comment>
<accession>A0A4Y2LVL6</accession>
<dbReference type="EMBL" id="BGPR01006343">
    <property type="protein sequence ID" value="GBN18150.1"/>
    <property type="molecule type" value="Genomic_DNA"/>
</dbReference>
<organism evidence="2 3">
    <name type="scientific">Araneus ventricosus</name>
    <name type="common">Orbweaver spider</name>
    <name type="synonym">Epeira ventricosa</name>
    <dbReference type="NCBI Taxonomy" id="182803"/>
    <lineage>
        <taxon>Eukaryota</taxon>
        <taxon>Metazoa</taxon>
        <taxon>Ecdysozoa</taxon>
        <taxon>Arthropoda</taxon>
        <taxon>Chelicerata</taxon>
        <taxon>Arachnida</taxon>
        <taxon>Araneae</taxon>
        <taxon>Araneomorphae</taxon>
        <taxon>Entelegynae</taxon>
        <taxon>Araneoidea</taxon>
        <taxon>Araneidae</taxon>
        <taxon>Araneus</taxon>
    </lineage>
</organism>
<name>A0A4Y2LVL6_ARAVE</name>
<evidence type="ECO:0000313" key="2">
    <source>
        <dbReference type="EMBL" id="GBN18150.1"/>
    </source>
</evidence>
<reference evidence="2 3" key="1">
    <citation type="journal article" date="2019" name="Sci. Rep.">
        <title>Orb-weaving spider Araneus ventricosus genome elucidates the spidroin gene catalogue.</title>
        <authorList>
            <person name="Kono N."/>
            <person name="Nakamura H."/>
            <person name="Ohtoshi R."/>
            <person name="Moran D.A.P."/>
            <person name="Shinohara A."/>
            <person name="Yoshida Y."/>
            <person name="Fujiwara M."/>
            <person name="Mori M."/>
            <person name="Tomita M."/>
            <person name="Arakawa K."/>
        </authorList>
    </citation>
    <scope>NUCLEOTIDE SEQUENCE [LARGE SCALE GENOMIC DNA]</scope>
</reference>
<dbReference type="OrthoDB" id="8365105at2759"/>
<dbReference type="AlphaFoldDB" id="A0A4Y2LVL6"/>
<proteinExistence type="predicted"/>
<gene>
    <name evidence="2" type="ORF">AVEN_191707_1</name>
</gene>
<evidence type="ECO:0000313" key="3">
    <source>
        <dbReference type="Proteomes" id="UP000499080"/>
    </source>
</evidence>
<dbReference type="Proteomes" id="UP000499080">
    <property type="component" value="Unassembled WGS sequence"/>
</dbReference>
<protein>
    <submittedName>
        <fullName evidence="2">Uncharacterized protein</fullName>
    </submittedName>
</protein>
<feature type="region of interest" description="Disordered" evidence="1">
    <location>
        <begin position="1"/>
        <end position="24"/>
    </location>
</feature>
<evidence type="ECO:0000256" key="1">
    <source>
        <dbReference type="SAM" id="MobiDB-lite"/>
    </source>
</evidence>
<keyword evidence="3" id="KW-1185">Reference proteome</keyword>
<sequence length="100" mass="11217">MSLQCDHPSRGPHIASSTQHSPSVFSPDLTPCDFFLRCYLKSKIYLGGVPTLATLKDNILRTELSIPGDFPPSRMLCIECNVWFTRRVVTLKEARCYGAL</sequence>